<dbReference type="InterPro" id="IPR000195">
    <property type="entry name" value="Rab-GAP-TBC_dom"/>
</dbReference>
<feature type="compositionally biased region" description="Low complexity" evidence="2">
    <location>
        <begin position="181"/>
        <end position="195"/>
    </location>
</feature>
<dbReference type="AlphaFoldDB" id="A0A9W6EZV5"/>
<dbReference type="InterPro" id="IPR035969">
    <property type="entry name" value="Rab-GAP_TBC_sf"/>
</dbReference>
<dbReference type="EMBL" id="BRXU01000004">
    <property type="protein sequence ID" value="GLC51029.1"/>
    <property type="molecule type" value="Genomic_DNA"/>
</dbReference>
<reference evidence="5 6" key="1">
    <citation type="journal article" date="2023" name="Commun. Biol.">
        <title>Reorganization of the ancestral sex-determining regions during the evolution of trioecy in Pleodorina starrii.</title>
        <authorList>
            <person name="Takahashi K."/>
            <person name="Suzuki S."/>
            <person name="Kawai-Toyooka H."/>
            <person name="Yamamoto K."/>
            <person name="Hamaji T."/>
            <person name="Ootsuki R."/>
            <person name="Yamaguchi H."/>
            <person name="Kawachi M."/>
            <person name="Higashiyama T."/>
            <person name="Nozaki H."/>
        </authorList>
    </citation>
    <scope>NUCLEOTIDE SEQUENCE [LARGE SCALE GENOMIC DNA]</scope>
    <source>
        <strain evidence="5 6">NIES-4479</strain>
    </source>
</reference>
<dbReference type="PANTHER" id="PTHR20913">
    <property type="entry name" value="TBC1 DOMAIN FAMILY MEMBER 20/GTPASE"/>
    <property type="match status" value="1"/>
</dbReference>
<evidence type="ECO:0000313" key="5">
    <source>
        <dbReference type="EMBL" id="GLC51029.1"/>
    </source>
</evidence>
<feature type="compositionally biased region" description="Gly residues" evidence="2">
    <location>
        <begin position="773"/>
        <end position="816"/>
    </location>
</feature>
<evidence type="ECO:0000256" key="3">
    <source>
        <dbReference type="SAM" id="Phobius"/>
    </source>
</evidence>
<feature type="region of interest" description="Disordered" evidence="2">
    <location>
        <begin position="773"/>
        <end position="817"/>
    </location>
</feature>
<sequence>MSRSKRGKARQRRQNHHHHYSKESGKASPAPAAQNGPVSQAAGEGAKAIVTPRCSVEQPEVVASAPTPNDSPKPATRASQSWLSRSVSISSAGAPPVSEAEESFESLLDGLTGPDLQTAKLIVQALRAPEDLSRLRRLAVTHGFVNDRIRAVVWPRLLGITPPGHVGLKLGQPPSLPPSSPAASRSRLSAASLSAETPLPPQSQQQQQQPLRHAVAPTSPFSGPDRSRPDGDQTAPPTASQPPRWRRRSSESPQPRPDGAEGASPCGARNQSTGAESLCPGISSGGGGRGSGAGGGDHHRHHLSLPSCAAEDGSGAGDGGGGGAAAAAGGKAAALVPRADGGEARRVARCASCGGALPSCSSSSSDTAASTRSSGISITTSSTTSHTRLGVNGGGAEGPDRDAALGRDRHREQEPGAPSRRVGQEPDRDGAGAGRGSFGSWELELEWQQYLWWSGQSHRDSGVVEVDVARSLWAFTRERGEEEREARRGQLKRLLNATVAAHQGDVFYYQGLHDVASVLLLAMPGTPPPPLPLPPPAPPPRDPAPLSRPPAATPPPPPACPHCGAPASATAAASTAASPTAAVSATPAATPATSVPPSSPPSPPPPPPASAAAAAAAAISPVCPAAAAAAAHPAAAASAMRGELLAFALLRRLTTTHLRDATRPSLEPVVQLLGLMPALVSAADPQLGRHLAALDLQPYFALSWLITWWAHELDELAPATRLYDFFLAGHPLLPLYVGAVAMRAQRTALLSCREMPELHSALTNLKLGAAAAPGGGGGGRWSGRSSGGGSGGGGGGFRRSGSSVGGGGGQDGGGGMMPLEELLRQAERLWRAKPPQALVPPPRPPRGSRPSEAAHGLRQRRGGGGGGAGRHGGGGGVREDEDGCEGAACVRLTACVAHAARMEGRPAFWTVPDAAPAEWPLGWVPGAEVEEAGAGSGGLGRVLSQANSALGGGRSRTALLGTALLAGMYVAAAVAIGYATFSRAMAGQQ</sequence>
<feature type="compositionally biased region" description="Low complexity" evidence="2">
    <location>
        <begin position="355"/>
        <end position="388"/>
    </location>
</feature>
<keyword evidence="3" id="KW-0812">Transmembrane</keyword>
<dbReference type="SMART" id="SM00164">
    <property type="entry name" value="TBC"/>
    <property type="match status" value="1"/>
</dbReference>
<dbReference type="GO" id="GO:0005096">
    <property type="term" value="F:GTPase activator activity"/>
    <property type="evidence" value="ECO:0007669"/>
    <property type="project" value="UniProtKB-KW"/>
</dbReference>
<proteinExistence type="predicted"/>
<feature type="region of interest" description="Disordered" evidence="2">
    <location>
        <begin position="1"/>
        <end position="82"/>
    </location>
</feature>
<feature type="compositionally biased region" description="Gly residues" evidence="2">
    <location>
        <begin position="314"/>
        <end position="324"/>
    </location>
</feature>
<dbReference type="PROSITE" id="PS50086">
    <property type="entry name" value="TBC_RABGAP"/>
    <property type="match status" value="1"/>
</dbReference>
<dbReference type="SUPFAM" id="SSF47923">
    <property type="entry name" value="Ypt/Rab-GAP domain of gyp1p"/>
    <property type="match status" value="2"/>
</dbReference>
<keyword evidence="6" id="KW-1185">Reference proteome</keyword>
<evidence type="ECO:0000256" key="2">
    <source>
        <dbReference type="SAM" id="MobiDB-lite"/>
    </source>
</evidence>
<dbReference type="PANTHER" id="PTHR20913:SF7">
    <property type="entry name" value="RE60063P"/>
    <property type="match status" value="1"/>
</dbReference>
<feature type="compositionally biased region" description="Pro residues" evidence="2">
    <location>
        <begin position="529"/>
        <end position="560"/>
    </location>
</feature>
<protein>
    <recommendedName>
        <fullName evidence="4">Rab-GAP TBC domain-containing protein</fullName>
    </recommendedName>
</protein>
<feature type="compositionally biased region" description="Low complexity" evidence="2">
    <location>
        <begin position="202"/>
        <end position="211"/>
    </location>
</feature>
<dbReference type="InterPro" id="IPR045913">
    <property type="entry name" value="TBC20/Gyp8-like"/>
</dbReference>
<feature type="domain" description="Rab-GAP TBC" evidence="4">
    <location>
        <begin position="442"/>
        <end position="730"/>
    </location>
</feature>
<dbReference type="GO" id="GO:0006888">
    <property type="term" value="P:endoplasmic reticulum to Golgi vesicle-mediated transport"/>
    <property type="evidence" value="ECO:0007669"/>
    <property type="project" value="TreeGrafter"/>
</dbReference>
<dbReference type="Gene3D" id="1.10.8.1310">
    <property type="match status" value="2"/>
</dbReference>
<dbReference type="Gene3D" id="1.10.472.80">
    <property type="entry name" value="Ypt/Rab-GAP domain of gyp1p, domain 3"/>
    <property type="match status" value="1"/>
</dbReference>
<feature type="region of interest" description="Disordered" evidence="2">
    <location>
        <begin position="529"/>
        <end position="566"/>
    </location>
</feature>
<organism evidence="5 6">
    <name type="scientific">Pleodorina starrii</name>
    <dbReference type="NCBI Taxonomy" id="330485"/>
    <lineage>
        <taxon>Eukaryota</taxon>
        <taxon>Viridiplantae</taxon>
        <taxon>Chlorophyta</taxon>
        <taxon>core chlorophytes</taxon>
        <taxon>Chlorophyceae</taxon>
        <taxon>CS clade</taxon>
        <taxon>Chlamydomonadales</taxon>
        <taxon>Volvocaceae</taxon>
        <taxon>Pleodorina</taxon>
    </lineage>
</organism>
<feature type="compositionally biased region" description="Gly residues" evidence="2">
    <location>
        <begin position="283"/>
        <end position="295"/>
    </location>
</feature>
<keyword evidence="3" id="KW-1133">Transmembrane helix</keyword>
<feature type="region of interest" description="Disordered" evidence="2">
    <location>
        <begin position="355"/>
        <end position="436"/>
    </location>
</feature>
<name>A0A9W6EZV5_9CHLO</name>
<feature type="compositionally biased region" description="Pro residues" evidence="2">
    <location>
        <begin position="837"/>
        <end position="847"/>
    </location>
</feature>
<dbReference type="Proteomes" id="UP001165080">
    <property type="component" value="Unassembled WGS sequence"/>
</dbReference>
<keyword evidence="3" id="KW-0472">Membrane</keyword>
<dbReference type="Pfam" id="PF00566">
    <property type="entry name" value="RabGAP-TBC"/>
    <property type="match status" value="1"/>
</dbReference>
<evidence type="ECO:0000259" key="4">
    <source>
        <dbReference type="PROSITE" id="PS50086"/>
    </source>
</evidence>
<feature type="compositionally biased region" description="Gly residues" evidence="2">
    <location>
        <begin position="862"/>
        <end position="876"/>
    </location>
</feature>
<feature type="region of interest" description="Disordered" evidence="2">
    <location>
        <begin position="169"/>
        <end position="331"/>
    </location>
</feature>
<feature type="compositionally biased region" description="Basic residues" evidence="2">
    <location>
        <begin position="1"/>
        <end position="20"/>
    </location>
</feature>
<accession>A0A9W6EZV5</accession>
<feature type="transmembrane region" description="Helical" evidence="3">
    <location>
        <begin position="958"/>
        <end position="981"/>
    </location>
</feature>
<feature type="compositionally biased region" description="Pro residues" evidence="2">
    <location>
        <begin position="597"/>
        <end position="609"/>
    </location>
</feature>
<evidence type="ECO:0000256" key="1">
    <source>
        <dbReference type="ARBA" id="ARBA00022468"/>
    </source>
</evidence>
<dbReference type="OrthoDB" id="206700at2759"/>
<feature type="compositionally biased region" description="Low complexity" evidence="2">
    <location>
        <begin position="582"/>
        <end position="596"/>
    </location>
</feature>
<feature type="compositionally biased region" description="Basic and acidic residues" evidence="2">
    <location>
        <begin position="398"/>
        <end position="414"/>
    </location>
</feature>
<gene>
    <name evidence="5" type="primary">PLESTMB000582</name>
    <name evidence="5" type="ORF">PLESTB_000458300</name>
</gene>
<keyword evidence="1" id="KW-0343">GTPase activation</keyword>
<feature type="region of interest" description="Disordered" evidence="2">
    <location>
        <begin position="833"/>
        <end position="882"/>
    </location>
</feature>
<feature type="region of interest" description="Disordered" evidence="2">
    <location>
        <begin position="582"/>
        <end position="611"/>
    </location>
</feature>
<evidence type="ECO:0000313" key="6">
    <source>
        <dbReference type="Proteomes" id="UP001165080"/>
    </source>
</evidence>
<comment type="caution">
    <text evidence="5">The sequence shown here is derived from an EMBL/GenBank/DDBJ whole genome shotgun (WGS) entry which is preliminary data.</text>
</comment>
<dbReference type="GO" id="GO:0005789">
    <property type="term" value="C:endoplasmic reticulum membrane"/>
    <property type="evidence" value="ECO:0007669"/>
    <property type="project" value="TreeGrafter"/>
</dbReference>